<dbReference type="EMBL" id="BTSY01000006">
    <property type="protein sequence ID" value="GMT31868.1"/>
    <property type="molecule type" value="Genomic_DNA"/>
</dbReference>
<proteinExistence type="predicted"/>
<feature type="domain" description="CHK kinase-like" evidence="1">
    <location>
        <begin position="148"/>
        <end position="332"/>
    </location>
</feature>
<comment type="caution">
    <text evidence="2">The sequence shown here is derived from an EMBL/GenBank/DDBJ whole genome shotgun (WGS) entry which is preliminary data.</text>
</comment>
<protein>
    <recommendedName>
        <fullName evidence="1">CHK kinase-like domain-containing protein</fullName>
    </recommendedName>
</protein>
<dbReference type="InterPro" id="IPR011009">
    <property type="entry name" value="Kinase-like_dom_sf"/>
</dbReference>
<dbReference type="PANTHER" id="PTHR23020:SF8">
    <property type="entry name" value="CHK KINASE-LIKE DOMAIN-CONTAINING PROTEIN"/>
    <property type="match status" value="1"/>
</dbReference>
<evidence type="ECO:0000313" key="2">
    <source>
        <dbReference type="EMBL" id="GMT31868.1"/>
    </source>
</evidence>
<name>A0AAV5WML3_9BILA</name>
<dbReference type="Gene3D" id="3.90.1200.10">
    <property type="match status" value="1"/>
</dbReference>
<sequence>QQKSDVILDTKLTWADLERNLKSALKTEAVFGPNKSVTDIGEGNGFVSRCGMVVCDWVNDEGLEKLPSRIVIKIPSVAPFRKLNDSLPKGQRMLEGGEELWALMEGKLREAHDIEVATYEFFEAFNDLSVPVMYYGVMFGREDTDNGQICLELVENSKMMRYHENHTVEQVRQIVRALGKIQACSLKKELTATELQRNFFEEFAKTVTLEGNRGNFKALLTLDSSEKTAKLWEEIDKLLPEYYAASLPTTIHAQLGFRPVLVNGDLRTENVLIHADSGDLSAFIDWQTAHLGVGVEDLIRITLFALTAEERRASASMLVAEMYDCLVQNLDGTEPPYTLEVLRELYDLLFPHCAFFFAGPCIMLITNQASDPKLSAAEKERRKEVELVKVLASLEDAVEYDAKNKQS</sequence>
<dbReference type="InterPro" id="IPR012877">
    <property type="entry name" value="Dhs-27"/>
</dbReference>
<dbReference type="Proteomes" id="UP001432322">
    <property type="component" value="Unassembled WGS sequence"/>
</dbReference>
<evidence type="ECO:0000313" key="3">
    <source>
        <dbReference type="Proteomes" id="UP001432322"/>
    </source>
</evidence>
<keyword evidence="3" id="KW-1185">Reference proteome</keyword>
<dbReference type="SMART" id="SM00587">
    <property type="entry name" value="CHK"/>
    <property type="match status" value="1"/>
</dbReference>
<dbReference type="SUPFAM" id="SSF56112">
    <property type="entry name" value="Protein kinase-like (PK-like)"/>
    <property type="match status" value="1"/>
</dbReference>
<dbReference type="InterPro" id="IPR015897">
    <property type="entry name" value="CHK_kinase-like"/>
</dbReference>
<dbReference type="Pfam" id="PF07914">
    <property type="entry name" value="DUF1679"/>
    <property type="match status" value="1"/>
</dbReference>
<reference evidence="2" key="1">
    <citation type="submission" date="2023-10" db="EMBL/GenBank/DDBJ databases">
        <title>Genome assembly of Pristionchus species.</title>
        <authorList>
            <person name="Yoshida K."/>
            <person name="Sommer R.J."/>
        </authorList>
    </citation>
    <scope>NUCLEOTIDE SEQUENCE</scope>
    <source>
        <strain evidence="2">RS5133</strain>
    </source>
</reference>
<dbReference type="InterPro" id="IPR052961">
    <property type="entry name" value="Oxido-Kinase-like_Enzymes"/>
</dbReference>
<feature type="non-terminal residue" evidence="2">
    <location>
        <position position="1"/>
    </location>
</feature>
<accession>A0AAV5WML3</accession>
<dbReference type="AlphaFoldDB" id="A0AAV5WML3"/>
<feature type="non-terminal residue" evidence="2">
    <location>
        <position position="407"/>
    </location>
</feature>
<gene>
    <name evidence="2" type="ORF">PFISCL1PPCAC_23165</name>
</gene>
<evidence type="ECO:0000259" key="1">
    <source>
        <dbReference type="SMART" id="SM00587"/>
    </source>
</evidence>
<organism evidence="2 3">
    <name type="scientific">Pristionchus fissidentatus</name>
    <dbReference type="NCBI Taxonomy" id="1538716"/>
    <lineage>
        <taxon>Eukaryota</taxon>
        <taxon>Metazoa</taxon>
        <taxon>Ecdysozoa</taxon>
        <taxon>Nematoda</taxon>
        <taxon>Chromadorea</taxon>
        <taxon>Rhabditida</taxon>
        <taxon>Rhabditina</taxon>
        <taxon>Diplogasteromorpha</taxon>
        <taxon>Diplogasteroidea</taxon>
        <taxon>Neodiplogasteridae</taxon>
        <taxon>Pristionchus</taxon>
    </lineage>
</organism>
<dbReference type="PANTHER" id="PTHR23020">
    <property type="entry name" value="UNCHARACTERIZED NUCLEAR HORMONE RECEPTOR-RELATED"/>
    <property type="match status" value="1"/>
</dbReference>